<dbReference type="Gramene" id="EOY32981">
    <property type="protein sequence ID" value="EOY32981"/>
    <property type="gene ID" value="TCM_040991"/>
</dbReference>
<dbReference type="SUPFAM" id="SSF53448">
    <property type="entry name" value="Nucleotide-diphospho-sugar transferases"/>
    <property type="match status" value="1"/>
</dbReference>
<feature type="signal peptide" evidence="1">
    <location>
        <begin position="1"/>
        <end position="26"/>
    </location>
</feature>
<keyword evidence="1" id="KW-0732">Signal</keyword>
<reference evidence="2 3" key="1">
    <citation type="journal article" date="2013" name="Genome Biol.">
        <title>The genome sequence of the most widely cultivated cacao type and its use to identify candidate genes regulating pod color.</title>
        <authorList>
            <person name="Motamayor J.C."/>
            <person name="Mockaitis K."/>
            <person name="Schmutz J."/>
            <person name="Haiminen N."/>
            <person name="Iii D.L."/>
            <person name="Cornejo O."/>
            <person name="Findley S.D."/>
            <person name="Zheng P."/>
            <person name="Utro F."/>
            <person name="Royaert S."/>
            <person name="Saski C."/>
            <person name="Jenkins J."/>
            <person name="Podicheti R."/>
            <person name="Zhao M."/>
            <person name="Scheffler B.E."/>
            <person name="Stack J.C."/>
            <person name="Feltus F.A."/>
            <person name="Mustiga G.M."/>
            <person name="Amores F."/>
            <person name="Phillips W."/>
            <person name="Marelli J.P."/>
            <person name="May G.D."/>
            <person name="Shapiro H."/>
            <person name="Ma J."/>
            <person name="Bustamante C.D."/>
            <person name="Schnell R.J."/>
            <person name="Main D."/>
            <person name="Gilbert D."/>
            <person name="Parida L."/>
            <person name="Kuhn D.N."/>
        </authorList>
    </citation>
    <scope>NUCLEOTIDE SEQUENCE [LARGE SCALE GENOMIC DNA]</scope>
    <source>
        <strain evidence="3">cv. Matina 1-6</strain>
    </source>
</reference>
<dbReference type="EMBL" id="CM001887">
    <property type="protein sequence ID" value="EOY32981.1"/>
    <property type="molecule type" value="Genomic_DNA"/>
</dbReference>
<accession>A0A061GTZ9</accession>
<feature type="chain" id="PRO_5001599444" evidence="1">
    <location>
        <begin position="27"/>
        <end position="504"/>
    </location>
</feature>
<dbReference type="AlphaFoldDB" id="A0A061GTZ9"/>
<keyword evidence="3" id="KW-1185">Reference proteome</keyword>
<dbReference type="InterPro" id="IPR029044">
    <property type="entry name" value="Nucleotide-diphossugar_trans"/>
</dbReference>
<evidence type="ECO:0000313" key="3">
    <source>
        <dbReference type="Proteomes" id="UP000026915"/>
    </source>
</evidence>
<evidence type="ECO:0000313" key="2">
    <source>
        <dbReference type="EMBL" id="EOY32981.1"/>
    </source>
</evidence>
<name>A0A061GTZ9_THECC</name>
<gene>
    <name evidence="2" type="ORF">TCM_040991</name>
</gene>
<dbReference type="Gene3D" id="3.90.550.10">
    <property type="entry name" value="Spore Coat Polysaccharide Biosynthesis Protein SpsA, Chain A"/>
    <property type="match status" value="1"/>
</dbReference>
<dbReference type="Proteomes" id="UP000026915">
    <property type="component" value="Chromosome 9"/>
</dbReference>
<organism evidence="2 3">
    <name type="scientific">Theobroma cacao</name>
    <name type="common">Cacao</name>
    <name type="synonym">Cocoa</name>
    <dbReference type="NCBI Taxonomy" id="3641"/>
    <lineage>
        <taxon>Eukaryota</taxon>
        <taxon>Viridiplantae</taxon>
        <taxon>Streptophyta</taxon>
        <taxon>Embryophyta</taxon>
        <taxon>Tracheophyta</taxon>
        <taxon>Spermatophyta</taxon>
        <taxon>Magnoliopsida</taxon>
        <taxon>eudicotyledons</taxon>
        <taxon>Gunneridae</taxon>
        <taxon>Pentapetalae</taxon>
        <taxon>rosids</taxon>
        <taxon>malvids</taxon>
        <taxon>Malvales</taxon>
        <taxon>Malvaceae</taxon>
        <taxon>Byttnerioideae</taxon>
        <taxon>Theobroma</taxon>
    </lineage>
</organism>
<proteinExistence type="predicted"/>
<keyword evidence="2" id="KW-0689">Ribosomal protein</keyword>
<keyword evidence="2" id="KW-0687">Ribonucleoprotein</keyword>
<evidence type="ECO:0000256" key="1">
    <source>
        <dbReference type="SAM" id="SignalP"/>
    </source>
</evidence>
<sequence>MVGPPKKHFLAFLLLLSLCIILLLLCSPHPNTISTQTFPLNAHSILNTPTFSLTIKVLTFNRLNSLTRCLTSLSNAYYLPDHPVHLHIFIDHFPNQSKSGIDPKLQDSLGILQFVDGFEWKWGQKIVHYRTTNVGLQAQWLEAWWPTSDNEFAFVVEDDLELSPLFFKYLRALILNYYYNASNFSPFVYGASLQRPRFVPGKHGNKMLLDSTSGLFLYQLVGTWGQLLFPKPWKEFRLWYDDHKGKGIKPFLEGMTSGTVLLVSLFAASEAVTRNLLCHFERLNIWNYIFIGPATDFLFDLARRGHPVIDADQFLNNIRAYKSMGIQDLKARFKNDILLKAYVVKKCLEFSYNTWVVDGNMVLVNNDLFLKSIDSTYNFYAGESLDLFFVKNSPSAHKILADDFLYDVAALLDKNSLPTDSRKFVSVMAKLLEKKGFRVKRIDEKSFGEKLGNQNLNRTLETDKRVVYWSRESDIDSIQMRLQELSLWVIDNDSSCTAVVCHKS</sequence>
<dbReference type="PANTHER" id="PTHR33604">
    <property type="entry name" value="OSJNBA0004B13.7 PROTEIN"/>
    <property type="match status" value="1"/>
</dbReference>
<dbReference type="GO" id="GO:0005840">
    <property type="term" value="C:ribosome"/>
    <property type="evidence" value="ECO:0007669"/>
    <property type="project" value="UniProtKB-KW"/>
</dbReference>
<protein>
    <submittedName>
        <fullName evidence="2">30S ribosomal protein S3, putative isoform 2</fullName>
    </submittedName>
</protein>
<dbReference type="PANTHER" id="PTHR33604:SF3">
    <property type="entry name" value="OSJNBA0004B13.7 PROTEIN"/>
    <property type="match status" value="1"/>
</dbReference>